<protein>
    <submittedName>
        <fullName evidence="2">Uncharacterized protein</fullName>
    </submittedName>
</protein>
<evidence type="ECO:0000313" key="2">
    <source>
        <dbReference type="EMBL" id="KAK2169145.1"/>
    </source>
</evidence>
<dbReference type="Proteomes" id="UP001208570">
    <property type="component" value="Unassembled WGS sequence"/>
</dbReference>
<comment type="caution">
    <text evidence="2">The sequence shown here is derived from an EMBL/GenBank/DDBJ whole genome shotgun (WGS) entry which is preliminary data.</text>
</comment>
<keyword evidence="3" id="KW-1185">Reference proteome</keyword>
<dbReference type="EMBL" id="JAODUP010000012">
    <property type="protein sequence ID" value="KAK2169145.1"/>
    <property type="molecule type" value="Genomic_DNA"/>
</dbReference>
<sequence>MANLTNKRILSSSNVPSVIVDETSNHFIQVDFAAPVGYQEPEKQTTSETSSHSPADEPVMNPEDYIDTNIFRLDVSLPKEMKRGIPNYKYKKGKITFFRTQRNVGNSGNVSSCKVDCKRY</sequence>
<name>A0AAD9KDN3_9ANNE</name>
<evidence type="ECO:0000313" key="3">
    <source>
        <dbReference type="Proteomes" id="UP001208570"/>
    </source>
</evidence>
<organism evidence="2 3">
    <name type="scientific">Paralvinella palmiformis</name>
    <dbReference type="NCBI Taxonomy" id="53620"/>
    <lineage>
        <taxon>Eukaryota</taxon>
        <taxon>Metazoa</taxon>
        <taxon>Spiralia</taxon>
        <taxon>Lophotrochozoa</taxon>
        <taxon>Annelida</taxon>
        <taxon>Polychaeta</taxon>
        <taxon>Sedentaria</taxon>
        <taxon>Canalipalpata</taxon>
        <taxon>Terebellida</taxon>
        <taxon>Terebelliformia</taxon>
        <taxon>Alvinellidae</taxon>
        <taxon>Paralvinella</taxon>
    </lineage>
</organism>
<proteinExistence type="predicted"/>
<reference evidence="2" key="1">
    <citation type="journal article" date="2023" name="Mol. Biol. Evol.">
        <title>Third-Generation Sequencing Reveals the Adaptive Role of the Epigenome in Three Deep-Sea Polychaetes.</title>
        <authorList>
            <person name="Perez M."/>
            <person name="Aroh O."/>
            <person name="Sun Y."/>
            <person name="Lan Y."/>
            <person name="Juniper S.K."/>
            <person name="Young C.R."/>
            <person name="Angers B."/>
            <person name="Qian P.Y."/>
        </authorList>
    </citation>
    <scope>NUCLEOTIDE SEQUENCE</scope>
    <source>
        <strain evidence="2">P08H-3</strain>
    </source>
</reference>
<feature type="region of interest" description="Disordered" evidence="1">
    <location>
        <begin position="38"/>
        <end position="62"/>
    </location>
</feature>
<accession>A0AAD9KDN3</accession>
<gene>
    <name evidence="2" type="ORF">LSH36_12g20019</name>
</gene>
<evidence type="ECO:0000256" key="1">
    <source>
        <dbReference type="SAM" id="MobiDB-lite"/>
    </source>
</evidence>
<dbReference type="AlphaFoldDB" id="A0AAD9KDN3"/>